<reference evidence="1" key="1">
    <citation type="submission" date="2021-01" db="EMBL/GenBank/DDBJ databases">
        <authorList>
            <person name="Corre E."/>
            <person name="Pelletier E."/>
            <person name="Niang G."/>
            <person name="Scheremetjew M."/>
            <person name="Finn R."/>
            <person name="Kale V."/>
            <person name="Holt S."/>
            <person name="Cochrane G."/>
            <person name="Meng A."/>
            <person name="Brown T."/>
            <person name="Cohen L."/>
        </authorList>
    </citation>
    <scope>NUCLEOTIDE SEQUENCE</scope>
    <source>
        <strain evidence="1">CCMP3105</strain>
    </source>
</reference>
<evidence type="ECO:0000313" key="1">
    <source>
        <dbReference type="EMBL" id="CAE4654517.1"/>
    </source>
</evidence>
<protein>
    <submittedName>
        <fullName evidence="1">Uncharacterized protein</fullName>
    </submittedName>
</protein>
<dbReference type="EMBL" id="HBNR01078009">
    <property type="protein sequence ID" value="CAE4654517.1"/>
    <property type="molecule type" value="Transcribed_RNA"/>
</dbReference>
<organism evidence="1">
    <name type="scientific">Alexandrium monilatum</name>
    <dbReference type="NCBI Taxonomy" id="311494"/>
    <lineage>
        <taxon>Eukaryota</taxon>
        <taxon>Sar</taxon>
        <taxon>Alveolata</taxon>
        <taxon>Dinophyceae</taxon>
        <taxon>Gonyaulacales</taxon>
        <taxon>Pyrocystaceae</taxon>
        <taxon>Alexandrium</taxon>
    </lineage>
</organism>
<gene>
    <name evidence="1" type="ORF">AMON00008_LOCUS55547</name>
</gene>
<dbReference type="AlphaFoldDB" id="A0A7S4SSJ8"/>
<accession>A0A7S4SSJ8</accession>
<sequence length="269" mass="29043">MLEFMLGSCTVVMAKPCNGIVKPTAATALPPSESEREMGLPLLHNSHVQELICEAADAERCAPPTIGAVGEFEALATPPVELMGEIPVNHKPGMPIVLSGPHGPVQVMPPQETGPGSRVRFRLAPPPEFRIQVPAGCGPGSLIRFERSDGAKVCVAVPPERQAGDSFDVTPPSMMVRVPDGAQAGDRVTFRHTLATGKNGREATEWCRTEIPKGVRPGFYFTARLPRPERCVGVEETDQDLLMQLQADFMHRGSCMEVHGFMEADVEDV</sequence>
<proteinExistence type="predicted"/>
<name>A0A7S4SSJ8_9DINO</name>